<reference evidence="1" key="1">
    <citation type="submission" date="2014-07" db="EMBL/GenBank/DDBJ databases">
        <authorList>
            <person name="Urmite Genomes Urmite Genomes"/>
        </authorList>
    </citation>
    <scope>NUCLEOTIDE SEQUENCE</scope>
    <source>
        <strain evidence="1">13S34_air</strain>
    </source>
</reference>
<proteinExistence type="predicted"/>
<dbReference type="PATRIC" id="fig|1461583.4.peg.2367"/>
<dbReference type="Gene3D" id="3.40.50.150">
    <property type="entry name" value="Vaccinia Virus protein VP39"/>
    <property type="match status" value="1"/>
</dbReference>
<keyword evidence="1" id="KW-0489">Methyltransferase</keyword>
<dbReference type="PANTHER" id="PTHR36112:SF1">
    <property type="entry name" value="RIBOSOMAL RNA SMALL SUBUNIT METHYLTRANSFERASE J"/>
    <property type="match status" value="1"/>
</dbReference>
<dbReference type="AlphaFoldDB" id="A0A078MDF7"/>
<dbReference type="InterPro" id="IPR029063">
    <property type="entry name" value="SAM-dependent_MTases_sf"/>
</dbReference>
<organism evidence="1">
    <name type="scientific">Metalysinibacillus saudimassiliensis</name>
    <dbReference type="NCBI Taxonomy" id="1461583"/>
    <lineage>
        <taxon>Bacteria</taxon>
        <taxon>Bacillati</taxon>
        <taxon>Bacillota</taxon>
        <taxon>Bacilli</taxon>
        <taxon>Bacillales</taxon>
        <taxon>Caryophanaceae</taxon>
        <taxon>Metalysinibacillus</taxon>
    </lineage>
</organism>
<dbReference type="Pfam" id="PF04445">
    <property type="entry name" value="SAM_MT"/>
    <property type="match status" value="1"/>
</dbReference>
<dbReference type="SUPFAM" id="SSF53335">
    <property type="entry name" value="S-adenosyl-L-methionine-dependent methyltransferases"/>
    <property type="match status" value="1"/>
</dbReference>
<dbReference type="EMBL" id="LN483077">
    <property type="protein sequence ID" value="CEA05413.1"/>
    <property type="molecule type" value="Genomic_DNA"/>
</dbReference>
<accession>A0A078MDF7</accession>
<name>A0A078MDF7_9BACL</name>
<dbReference type="PANTHER" id="PTHR36112">
    <property type="entry name" value="RIBOSOMAL RNA SMALL SUBUNIT METHYLTRANSFERASE J"/>
    <property type="match status" value="1"/>
</dbReference>
<dbReference type="HOGENOM" id="CLU_093128_0_0_9"/>
<gene>
    <name evidence="1" type="primary">rsmJ</name>
    <name evidence="1" type="ORF">BN1050_02451</name>
</gene>
<evidence type="ECO:0000313" key="1">
    <source>
        <dbReference type="EMBL" id="CEA05413.1"/>
    </source>
</evidence>
<protein>
    <submittedName>
        <fullName evidence="1">Ribosomal RNA small subunit methyltransferase J</fullName>
    </submittedName>
</protein>
<sequence length="257" mass="28603">MQLIVTTAGRPDDVTTAYAQYAANALAVRFVVRKKRSVARLQREYGCAVLVAGKARYEYFALGATEPLFFHPNTAAFRVKRLARGESETLLEATQVKAGDTVLDCTLGLGADALILQFAGAHVTGLEANAAIAFVVREGMQHYDYQDAPLLACMRDIKVVASEALAYLRTQPNKCFDVVYLDPMFDGLIAESTNFSALREAGEHTALTQDWVDEAKRVARKRVVLKAHFRSPYFKQFGFIPHIRETSKFHFGEIVVY</sequence>
<keyword evidence="1" id="KW-0808">Transferase</keyword>
<dbReference type="InterPro" id="IPR007536">
    <property type="entry name" value="16SrRNA_methylTrfase_J"/>
</dbReference>
<dbReference type="GO" id="GO:0008990">
    <property type="term" value="F:rRNA (guanine-N2-)-methyltransferase activity"/>
    <property type="evidence" value="ECO:0007669"/>
    <property type="project" value="InterPro"/>
</dbReference>